<proteinExistence type="predicted"/>
<reference evidence="1" key="1">
    <citation type="journal article" date="2023" name="Nat. Commun.">
        <title>Diploid and tetraploid genomes of Acorus and the evolution of monocots.</title>
        <authorList>
            <person name="Ma L."/>
            <person name="Liu K.W."/>
            <person name="Li Z."/>
            <person name="Hsiao Y.Y."/>
            <person name="Qi Y."/>
            <person name="Fu T."/>
            <person name="Tang G.D."/>
            <person name="Zhang D."/>
            <person name="Sun W.H."/>
            <person name="Liu D.K."/>
            <person name="Li Y."/>
            <person name="Chen G.Z."/>
            <person name="Liu X.D."/>
            <person name="Liao X.Y."/>
            <person name="Jiang Y.T."/>
            <person name="Yu X."/>
            <person name="Hao Y."/>
            <person name="Huang J."/>
            <person name="Zhao X.W."/>
            <person name="Ke S."/>
            <person name="Chen Y.Y."/>
            <person name="Wu W.L."/>
            <person name="Hsu J.L."/>
            <person name="Lin Y.F."/>
            <person name="Huang M.D."/>
            <person name="Li C.Y."/>
            <person name="Huang L."/>
            <person name="Wang Z.W."/>
            <person name="Zhao X."/>
            <person name="Zhong W.Y."/>
            <person name="Peng D.H."/>
            <person name="Ahmad S."/>
            <person name="Lan S."/>
            <person name="Zhang J.S."/>
            <person name="Tsai W.C."/>
            <person name="Van de Peer Y."/>
            <person name="Liu Z.J."/>
        </authorList>
    </citation>
    <scope>NUCLEOTIDE SEQUENCE</scope>
    <source>
        <strain evidence="1">CP</strain>
    </source>
</reference>
<dbReference type="AlphaFoldDB" id="A0AAV9DWR3"/>
<gene>
    <name evidence="1" type="ORF">QJS10_CPB11g01799</name>
</gene>
<sequence length="74" mass="8416">MAGEKEVALLGFFGYDVMDPEGKKFGADFTSLLTCDQPVKSMKKRKHEGIKDLNDAHKHKKNKAMYANNFRPIK</sequence>
<protein>
    <submittedName>
        <fullName evidence="1">Uncharacterized protein</fullName>
    </submittedName>
</protein>
<evidence type="ECO:0000313" key="2">
    <source>
        <dbReference type="Proteomes" id="UP001180020"/>
    </source>
</evidence>
<dbReference type="Proteomes" id="UP001180020">
    <property type="component" value="Unassembled WGS sequence"/>
</dbReference>
<keyword evidence="2" id="KW-1185">Reference proteome</keyword>
<name>A0AAV9DWR3_ACOCL</name>
<dbReference type="EMBL" id="JAUJYO010000011">
    <property type="protein sequence ID" value="KAK1305244.1"/>
    <property type="molecule type" value="Genomic_DNA"/>
</dbReference>
<reference evidence="1" key="2">
    <citation type="submission" date="2023-06" db="EMBL/GenBank/DDBJ databases">
        <authorList>
            <person name="Ma L."/>
            <person name="Liu K.-W."/>
            <person name="Li Z."/>
            <person name="Hsiao Y.-Y."/>
            <person name="Qi Y."/>
            <person name="Fu T."/>
            <person name="Tang G."/>
            <person name="Zhang D."/>
            <person name="Sun W.-H."/>
            <person name="Liu D.-K."/>
            <person name="Li Y."/>
            <person name="Chen G.-Z."/>
            <person name="Liu X.-D."/>
            <person name="Liao X.-Y."/>
            <person name="Jiang Y.-T."/>
            <person name="Yu X."/>
            <person name="Hao Y."/>
            <person name="Huang J."/>
            <person name="Zhao X.-W."/>
            <person name="Ke S."/>
            <person name="Chen Y.-Y."/>
            <person name="Wu W.-L."/>
            <person name="Hsu J.-L."/>
            <person name="Lin Y.-F."/>
            <person name="Huang M.-D."/>
            <person name="Li C.-Y."/>
            <person name="Huang L."/>
            <person name="Wang Z.-W."/>
            <person name="Zhao X."/>
            <person name="Zhong W.-Y."/>
            <person name="Peng D.-H."/>
            <person name="Ahmad S."/>
            <person name="Lan S."/>
            <person name="Zhang J.-S."/>
            <person name="Tsai W.-C."/>
            <person name="Van De Peer Y."/>
            <person name="Liu Z.-J."/>
        </authorList>
    </citation>
    <scope>NUCLEOTIDE SEQUENCE</scope>
    <source>
        <strain evidence="1">CP</strain>
        <tissue evidence="1">Leaves</tissue>
    </source>
</reference>
<organism evidence="1 2">
    <name type="scientific">Acorus calamus</name>
    <name type="common">Sweet flag</name>
    <dbReference type="NCBI Taxonomy" id="4465"/>
    <lineage>
        <taxon>Eukaryota</taxon>
        <taxon>Viridiplantae</taxon>
        <taxon>Streptophyta</taxon>
        <taxon>Embryophyta</taxon>
        <taxon>Tracheophyta</taxon>
        <taxon>Spermatophyta</taxon>
        <taxon>Magnoliopsida</taxon>
        <taxon>Liliopsida</taxon>
        <taxon>Acoraceae</taxon>
        <taxon>Acorus</taxon>
    </lineage>
</organism>
<accession>A0AAV9DWR3</accession>
<comment type="caution">
    <text evidence="1">The sequence shown here is derived from an EMBL/GenBank/DDBJ whole genome shotgun (WGS) entry which is preliminary data.</text>
</comment>
<evidence type="ECO:0000313" key="1">
    <source>
        <dbReference type="EMBL" id="KAK1305244.1"/>
    </source>
</evidence>